<dbReference type="InterPro" id="IPR010985">
    <property type="entry name" value="Ribbon_hlx_hlx"/>
</dbReference>
<dbReference type="Gene3D" id="1.10.1220.10">
    <property type="entry name" value="Met repressor-like"/>
    <property type="match status" value="1"/>
</dbReference>
<organism evidence="1 2">
    <name type="scientific">Aquibium pacificus</name>
    <dbReference type="NCBI Taxonomy" id="3153579"/>
    <lineage>
        <taxon>Bacteria</taxon>
        <taxon>Pseudomonadati</taxon>
        <taxon>Pseudomonadota</taxon>
        <taxon>Alphaproteobacteria</taxon>
        <taxon>Hyphomicrobiales</taxon>
        <taxon>Phyllobacteriaceae</taxon>
        <taxon>Aquibium</taxon>
    </lineage>
</organism>
<evidence type="ECO:0000313" key="1">
    <source>
        <dbReference type="EMBL" id="MEX0407609.1"/>
    </source>
</evidence>
<sequence>MGDLLIRNVPEPMKLAIERAARRDGRSLSATAIDLLQKSLADSAAEQERPVSAWSELRSLLQEGSEDEAEEFARIMEEIEAARKNDFGRPLPEFDE</sequence>
<evidence type="ECO:0000313" key="2">
    <source>
        <dbReference type="Proteomes" id="UP001556692"/>
    </source>
</evidence>
<proteinExistence type="predicted"/>
<dbReference type="SUPFAM" id="SSF47598">
    <property type="entry name" value="Ribbon-helix-helix"/>
    <property type="match status" value="1"/>
</dbReference>
<name>A0ABV3SLE8_9HYPH</name>
<comment type="caution">
    <text evidence="1">The sequence shown here is derived from an EMBL/GenBank/DDBJ whole genome shotgun (WGS) entry which is preliminary data.</text>
</comment>
<dbReference type="Proteomes" id="UP001556692">
    <property type="component" value="Unassembled WGS sequence"/>
</dbReference>
<protein>
    <submittedName>
        <fullName evidence="1">Plasmid stabilization protein</fullName>
    </submittedName>
</protein>
<dbReference type="EMBL" id="JBDPGJ010000004">
    <property type="protein sequence ID" value="MEX0407609.1"/>
    <property type="molecule type" value="Genomic_DNA"/>
</dbReference>
<dbReference type="InterPro" id="IPR013321">
    <property type="entry name" value="Arc_rbn_hlx_hlx"/>
</dbReference>
<gene>
    <name evidence="1" type="ORF">ABGN05_18275</name>
</gene>
<keyword evidence="2" id="KW-1185">Reference proteome</keyword>
<reference evidence="1 2" key="1">
    <citation type="submission" date="2024-05" db="EMBL/GenBank/DDBJ databases">
        <authorList>
            <person name="Jiang F."/>
        </authorList>
    </citation>
    <scope>NUCLEOTIDE SEQUENCE [LARGE SCALE GENOMIC DNA]</scope>
    <source>
        <strain evidence="1 2">LZ166</strain>
    </source>
</reference>
<accession>A0ABV3SLE8</accession>
<dbReference type="RefSeq" id="WP_367955485.1">
    <property type="nucleotide sequence ID" value="NZ_JBDPGJ010000004.1"/>
</dbReference>